<dbReference type="AlphaFoldDB" id="A0A367KW91"/>
<accession>A0A367KW91</accession>
<name>A0A367KW91_RHIST</name>
<reference evidence="1 2" key="1">
    <citation type="journal article" date="2018" name="G3 (Bethesda)">
        <title>Phylogenetic and Phylogenomic Definition of Rhizopus Species.</title>
        <authorList>
            <person name="Gryganskyi A.P."/>
            <person name="Golan J."/>
            <person name="Dolatabadi S."/>
            <person name="Mondo S."/>
            <person name="Robb S."/>
            <person name="Idnurm A."/>
            <person name="Muszewska A."/>
            <person name="Steczkiewicz K."/>
            <person name="Masonjones S."/>
            <person name="Liao H.L."/>
            <person name="Gajdeczka M.T."/>
            <person name="Anike F."/>
            <person name="Vuek A."/>
            <person name="Anishchenko I.M."/>
            <person name="Voigt K."/>
            <person name="de Hoog G.S."/>
            <person name="Smith M.E."/>
            <person name="Heitman J."/>
            <person name="Vilgalys R."/>
            <person name="Stajich J.E."/>
        </authorList>
    </citation>
    <scope>NUCLEOTIDE SEQUENCE [LARGE SCALE GENOMIC DNA]</scope>
    <source>
        <strain evidence="1 2">LSU 92-RS-03</strain>
    </source>
</reference>
<gene>
    <name evidence="1" type="ORF">CU098_007839</name>
</gene>
<comment type="caution">
    <text evidence="1">The sequence shown here is derived from an EMBL/GenBank/DDBJ whole genome shotgun (WGS) entry which is preliminary data.</text>
</comment>
<dbReference type="EMBL" id="PJQM01000217">
    <property type="protein sequence ID" value="RCI06152.1"/>
    <property type="molecule type" value="Genomic_DNA"/>
</dbReference>
<protein>
    <submittedName>
        <fullName evidence="1">Uncharacterized protein</fullName>
    </submittedName>
</protein>
<keyword evidence="2" id="KW-1185">Reference proteome</keyword>
<organism evidence="1 2">
    <name type="scientific">Rhizopus stolonifer</name>
    <name type="common">Rhizopus nigricans</name>
    <dbReference type="NCBI Taxonomy" id="4846"/>
    <lineage>
        <taxon>Eukaryota</taxon>
        <taxon>Fungi</taxon>
        <taxon>Fungi incertae sedis</taxon>
        <taxon>Mucoromycota</taxon>
        <taxon>Mucoromycotina</taxon>
        <taxon>Mucoromycetes</taxon>
        <taxon>Mucorales</taxon>
        <taxon>Mucorineae</taxon>
        <taxon>Rhizopodaceae</taxon>
        <taxon>Rhizopus</taxon>
    </lineage>
</organism>
<dbReference type="Proteomes" id="UP000253551">
    <property type="component" value="Unassembled WGS sequence"/>
</dbReference>
<evidence type="ECO:0000313" key="2">
    <source>
        <dbReference type="Proteomes" id="UP000253551"/>
    </source>
</evidence>
<sequence length="104" mass="12435">MHLLHKRKRACSSQVLLELVTLKQQMEDESNRRRDIVHQQQLEFNNYRQKLIKSNKNDIQQKKKKDITLMSFRYTRHQTSPSSSIQDDVASFFNRSSNVDPIFL</sequence>
<proteinExistence type="predicted"/>
<evidence type="ECO:0000313" key="1">
    <source>
        <dbReference type="EMBL" id="RCI06152.1"/>
    </source>
</evidence>